<dbReference type="GO" id="GO:0005829">
    <property type="term" value="C:cytosol"/>
    <property type="evidence" value="ECO:0007669"/>
    <property type="project" value="TreeGrafter"/>
</dbReference>
<dbReference type="RefSeq" id="WP_083067728.1">
    <property type="nucleotide sequence ID" value="NZ_NBTM02000001.1"/>
</dbReference>
<dbReference type="InterPro" id="IPR000086">
    <property type="entry name" value="NUDIX_hydrolase_dom"/>
</dbReference>
<evidence type="ECO:0000256" key="1">
    <source>
        <dbReference type="ARBA" id="ARBA00001946"/>
    </source>
</evidence>
<dbReference type="Pfam" id="PF00293">
    <property type="entry name" value="NUDIX"/>
    <property type="match status" value="1"/>
</dbReference>
<dbReference type="InterPro" id="IPR020084">
    <property type="entry name" value="NUDIX_hydrolase_CS"/>
</dbReference>
<dbReference type="AlphaFoldDB" id="A0A2J9PKT3"/>
<name>A0A2J9PKT3_9LACT</name>
<accession>A0A2J9PKT3</accession>
<dbReference type="SUPFAM" id="SSF55811">
    <property type="entry name" value="Nudix"/>
    <property type="match status" value="1"/>
</dbReference>
<dbReference type="GO" id="GO:0019693">
    <property type="term" value="P:ribose phosphate metabolic process"/>
    <property type="evidence" value="ECO:0007669"/>
    <property type="project" value="TreeGrafter"/>
</dbReference>
<gene>
    <name evidence="4" type="ORF">A6J77_001330</name>
</gene>
<dbReference type="EMBL" id="NBTM02000001">
    <property type="protein sequence ID" value="PNL90959.1"/>
    <property type="molecule type" value="Genomic_DNA"/>
</dbReference>
<sequence>MMTFGEKTIKKETLYEGKILNLEKHQVRLQNGELADRELIFHGPAVGIFALRDDKIVLVRQYRKGIEAVSLEVPAGLVDPNEDLLVAAKREFAEETGMAGENWQQLDGFYVTPGYNDEFIQMYVCQNVTDLPAPPAQDDDENIELVYLDFGQAKAAIASGEISDMKTIYAIQYWQILTLQG</sequence>
<proteinExistence type="predicted"/>
<dbReference type="InterPro" id="IPR015797">
    <property type="entry name" value="NUDIX_hydrolase-like_dom_sf"/>
</dbReference>
<reference evidence="5" key="1">
    <citation type="submission" date="2017-12" db="EMBL/GenBank/DDBJ databases">
        <title>FDA dAtabase for Regulatory Grade micrObial Sequences (FDA-ARGOS): Supporting development and validation of Infectious Disease Dx tests.</title>
        <authorList>
            <person name="Hoffmann M."/>
            <person name="Allard M."/>
            <person name="Evans P."/>
            <person name="Brown E."/>
            <person name="Tallon L."/>
            <person name="Sadzewicz L."/>
            <person name="Sengamalay N."/>
            <person name="Ott S."/>
            <person name="Godinez A."/>
            <person name="Nagaraj S."/>
            <person name="Vavikolanu K."/>
            <person name="Aluvathingal J."/>
            <person name="Nadendla S."/>
            <person name="Sichtig H."/>
        </authorList>
    </citation>
    <scope>NUCLEOTIDE SEQUENCE [LARGE SCALE GENOMIC DNA]</scope>
    <source>
        <strain evidence="5">FDAARGOS_249</strain>
    </source>
</reference>
<dbReference type="PROSITE" id="PS00893">
    <property type="entry name" value="NUDIX_BOX"/>
    <property type="match status" value="1"/>
</dbReference>
<dbReference type="PROSITE" id="PS51462">
    <property type="entry name" value="NUDIX"/>
    <property type="match status" value="1"/>
</dbReference>
<dbReference type="Gene3D" id="3.90.79.10">
    <property type="entry name" value="Nucleoside Triphosphate Pyrophosphohydrolase"/>
    <property type="match status" value="1"/>
</dbReference>
<comment type="caution">
    <text evidence="4">The sequence shown here is derived from an EMBL/GenBank/DDBJ whole genome shotgun (WGS) entry which is preliminary data.</text>
</comment>
<dbReference type="PANTHER" id="PTHR11839">
    <property type="entry name" value="UDP/ADP-SUGAR PYROPHOSPHATASE"/>
    <property type="match status" value="1"/>
</dbReference>
<evidence type="ECO:0000313" key="4">
    <source>
        <dbReference type="EMBL" id="PNL90959.1"/>
    </source>
</evidence>
<comment type="cofactor">
    <cofactor evidence="1">
        <name>Mg(2+)</name>
        <dbReference type="ChEBI" id="CHEBI:18420"/>
    </cofactor>
</comment>
<dbReference type="PANTHER" id="PTHR11839:SF18">
    <property type="entry name" value="NUDIX HYDROLASE DOMAIN-CONTAINING PROTEIN"/>
    <property type="match status" value="1"/>
</dbReference>
<evidence type="ECO:0000256" key="2">
    <source>
        <dbReference type="ARBA" id="ARBA00022801"/>
    </source>
</evidence>
<dbReference type="CDD" id="cd03424">
    <property type="entry name" value="NUDIX_ADPRase_Nudt5_UGPPase_Nudt14"/>
    <property type="match status" value="1"/>
</dbReference>
<dbReference type="Proteomes" id="UP000192813">
    <property type="component" value="Unassembled WGS sequence"/>
</dbReference>
<protein>
    <submittedName>
        <fullName evidence="4">ADP-ribose diphosphatase</fullName>
    </submittedName>
</protein>
<evidence type="ECO:0000313" key="5">
    <source>
        <dbReference type="Proteomes" id="UP000192813"/>
    </source>
</evidence>
<keyword evidence="2" id="KW-0378">Hydrolase</keyword>
<feature type="domain" description="Nudix hydrolase" evidence="3">
    <location>
        <begin position="41"/>
        <end position="170"/>
    </location>
</feature>
<evidence type="ECO:0000259" key="3">
    <source>
        <dbReference type="PROSITE" id="PS51462"/>
    </source>
</evidence>
<organism evidence="4 5">
    <name type="scientific">Aerococcus viridans</name>
    <dbReference type="NCBI Taxonomy" id="1377"/>
    <lineage>
        <taxon>Bacteria</taxon>
        <taxon>Bacillati</taxon>
        <taxon>Bacillota</taxon>
        <taxon>Bacilli</taxon>
        <taxon>Lactobacillales</taxon>
        <taxon>Aerococcaceae</taxon>
        <taxon>Aerococcus</taxon>
    </lineage>
</organism>
<dbReference type="GO" id="GO:0016787">
    <property type="term" value="F:hydrolase activity"/>
    <property type="evidence" value="ECO:0007669"/>
    <property type="project" value="UniProtKB-KW"/>
</dbReference>
<dbReference type="GO" id="GO:0006753">
    <property type="term" value="P:nucleoside phosphate metabolic process"/>
    <property type="evidence" value="ECO:0007669"/>
    <property type="project" value="TreeGrafter"/>
</dbReference>